<protein>
    <submittedName>
        <fullName evidence="1">Uncharacterized protein</fullName>
    </submittedName>
</protein>
<proteinExistence type="predicted"/>
<evidence type="ECO:0000313" key="2">
    <source>
        <dbReference type="Proteomes" id="UP000219338"/>
    </source>
</evidence>
<keyword evidence="2" id="KW-1185">Reference proteome</keyword>
<dbReference type="Proteomes" id="UP000219338">
    <property type="component" value="Unassembled WGS sequence"/>
</dbReference>
<accession>A0A284RPH9</accession>
<dbReference type="EMBL" id="FUEG01000012">
    <property type="protein sequence ID" value="SJL10661.1"/>
    <property type="molecule type" value="Genomic_DNA"/>
</dbReference>
<sequence length="233" mass="25650">MSIVRSRPLNEWYKGKGDCCKCFSSSLLFPSSYPIPPHSSIPCWISILLADAVVGDVPAVVRALVEAIESRSHDRATCLFGFCVVDGFLSLTITATSSRFSFIPSILTRCFQTRDDCKRVHDAAVGYGFGDLDGSMVRLLGGSASKDARVSGLGKVLLGLLDEDEDDWMRGYVLVNGSGMGWLQADEATSSARCSHGYKRYSSSADRRWTFDTFKHPPDKPKEEMVLDADMRI</sequence>
<name>A0A284RPH9_ARMOS</name>
<evidence type="ECO:0000313" key="1">
    <source>
        <dbReference type="EMBL" id="SJL10661.1"/>
    </source>
</evidence>
<dbReference type="AlphaFoldDB" id="A0A284RPH9"/>
<reference evidence="2" key="1">
    <citation type="journal article" date="2017" name="Nat. Ecol. Evol.">
        <title>Genome expansion and lineage-specific genetic innovations in the forest pathogenic fungi Armillaria.</title>
        <authorList>
            <person name="Sipos G."/>
            <person name="Prasanna A.N."/>
            <person name="Walter M.C."/>
            <person name="O'Connor E."/>
            <person name="Balint B."/>
            <person name="Krizsan K."/>
            <person name="Kiss B."/>
            <person name="Hess J."/>
            <person name="Varga T."/>
            <person name="Slot J."/>
            <person name="Riley R."/>
            <person name="Boka B."/>
            <person name="Rigling D."/>
            <person name="Barry K."/>
            <person name="Lee J."/>
            <person name="Mihaltcheva S."/>
            <person name="LaButti K."/>
            <person name="Lipzen A."/>
            <person name="Waldron R."/>
            <person name="Moloney N.M."/>
            <person name="Sperisen C."/>
            <person name="Kredics L."/>
            <person name="Vagvoelgyi C."/>
            <person name="Patrignani A."/>
            <person name="Fitzpatrick D."/>
            <person name="Nagy I."/>
            <person name="Doyle S."/>
            <person name="Anderson J.B."/>
            <person name="Grigoriev I.V."/>
            <person name="Gueldener U."/>
            <person name="Muensterkoetter M."/>
            <person name="Nagy L.G."/>
        </authorList>
    </citation>
    <scope>NUCLEOTIDE SEQUENCE [LARGE SCALE GENOMIC DNA]</scope>
    <source>
        <strain evidence="2">C18/9</strain>
    </source>
</reference>
<organism evidence="1 2">
    <name type="scientific">Armillaria ostoyae</name>
    <name type="common">Armillaria root rot fungus</name>
    <dbReference type="NCBI Taxonomy" id="47428"/>
    <lineage>
        <taxon>Eukaryota</taxon>
        <taxon>Fungi</taxon>
        <taxon>Dikarya</taxon>
        <taxon>Basidiomycota</taxon>
        <taxon>Agaricomycotina</taxon>
        <taxon>Agaricomycetes</taxon>
        <taxon>Agaricomycetidae</taxon>
        <taxon>Agaricales</taxon>
        <taxon>Marasmiineae</taxon>
        <taxon>Physalacriaceae</taxon>
        <taxon>Armillaria</taxon>
    </lineage>
</organism>
<gene>
    <name evidence="1" type="ORF">ARMOST_14052</name>
</gene>